<organism evidence="7 8">
    <name type="scientific">Streptomyces amakusaensis</name>
    <dbReference type="NCBI Taxonomy" id="67271"/>
    <lineage>
        <taxon>Bacteria</taxon>
        <taxon>Bacillati</taxon>
        <taxon>Actinomycetota</taxon>
        <taxon>Actinomycetes</taxon>
        <taxon>Kitasatosporales</taxon>
        <taxon>Streptomycetaceae</taxon>
        <taxon>Streptomyces</taxon>
    </lineage>
</organism>
<gene>
    <name evidence="7" type="ORF">ACFPRH_15450</name>
</gene>
<dbReference type="Proteomes" id="UP001596160">
    <property type="component" value="Unassembled WGS sequence"/>
</dbReference>
<name>A0ABW0AHA1_9ACTN</name>
<reference evidence="8" key="1">
    <citation type="journal article" date="2019" name="Int. J. Syst. Evol. Microbiol.">
        <title>The Global Catalogue of Microorganisms (GCM) 10K type strain sequencing project: providing services to taxonomists for standard genome sequencing and annotation.</title>
        <authorList>
            <consortium name="The Broad Institute Genomics Platform"/>
            <consortium name="The Broad Institute Genome Sequencing Center for Infectious Disease"/>
            <person name="Wu L."/>
            <person name="Ma J."/>
        </authorList>
    </citation>
    <scope>NUCLEOTIDE SEQUENCE [LARGE SCALE GENOMIC DNA]</scope>
    <source>
        <strain evidence="8">PCU 266</strain>
    </source>
</reference>
<evidence type="ECO:0000313" key="7">
    <source>
        <dbReference type="EMBL" id="MFC5153131.1"/>
    </source>
</evidence>
<evidence type="ECO:0000256" key="1">
    <source>
        <dbReference type="ARBA" id="ARBA00022630"/>
    </source>
</evidence>
<dbReference type="InterPro" id="IPR051260">
    <property type="entry name" value="Diverse_substr_monoxygenases"/>
</dbReference>
<accession>A0ABW0AHA1</accession>
<dbReference type="NCBIfam" id="TIGR03571">
    <property type="entry name" value="lucif_BA3436"/>
    <property type="match status" value="1"/>
</dbReference>
<comment type="caution">
    <text evidence="7">The sequence shown here is derived from an EMBL/GenBank/DDBJ whole genome shotgun (WGS) entry which is preliminary data.</text>
</comment>
<evidence type="ECO:0000313" key="8">
    <source>
        <dbReference type="Proteomes" id="UP001596160"/>
    </source>
</evidence>
<keyword evidence="8" id="KW-1185">Reference proteome</keyword>
<dbReference type="InterPro" id="IPR020020">
    <property type="entry name" value="Luciferase-type_oxidoreductase"/>
</dbReference>
<dbReference type="InterPro" id="IPR036661">
    <property type="entry name" value="Luciferase-like_sf"/>
</dbReference>
<evidence type="ECO:0000256" key="3">
    <source>
        <dbReference type="ARBA" id="ARBA00023002"/>
    </source>
</evidence>
<dbReference type="Gene3D" id="3.20.20.30">
    <property type="entry name" value="Luciferase-like domain"/>
    <property type="match status" value="1"/>
</dbReference>
<dbReference type="Pfam" id="PF00296">
    <property type="entry name" value="Bac_luciferase"/>
    <property type="match status" value="1"/>
</dbReference>
<evidence type="ECO:0000256" key="4">
    <source>
        <dbReference type="ARBA" id="ARBA00023033"/>
    </source>
</evidence>
<keyword evidence="4" id="KW-0503">Monooxygenase</keyword>
<keyword evidence="1" id="KW-0285">Flavoprotein</keyword>
<evidence type="ECO:0000256" key="5">
    <source>
        <dbReference type="SAM" id="MobiDB-lite"/>
    </source>
</evidence>
<keyword evidence="3" id="KW-0560">Oxidoreductase</keyword>
<evidence type="ECO:0000256" key="2">
    <source>
        <dbReference type="ARBA" id="ARBA00022643"/>
    </source>
</evidence>
<protein>
    <submittedName>
        <fullName evidence="7">LLM class oxidoreductase</fullName>
    </submittedName>
</protein>
<dbReference type="PANTHER" id="PTHR30011:SF16">
    <property type="entry name" value="C2H2 FINGER DOMAIN TRANSCRIPTION FACTOR (EUROFUNG)-RELATED"/>
    <property type="match status" value="1"/>
</dbReference>
<dbReference type="SUPFAM" id="SSF51679">
    <property type="entry name" value="Bacterial luciferase-like"/>
    <property type="match status" value="1"/>
</dbReference>
<dbReference type="InterPro" id="IPR011251">
    <property type="entry name" value="Luciferase-like_dom"/>
</dbReference>
<keyword evidence="2" id="KW-0288">FMN</keyword>
<evidence type="ECO:0000259" key="6">
    <source>
        <dbReference type="Pfam" id="PF00296"/>
    </source>
</evidence>
<feature type="domain" description="Luciferase-like" evidence="6">
    <location>
        <begin position="54"/>
        <end position="245"/>
    </location>
</feature>
<dbReference type="EMBL" id="JBHSKP010000008">
    <property type="protein sequence ID" value="MFC5153131.1"/>
    <property type="molecule type" value="Genomic_DNA"/>
</dbReference>
<feature type="region of interest" description="Disordered" evidence="5">
    <location>
        <begin position="33"/>
        <end position="59"/>
    </location>
</feature>
<proteinExistence type="predicted"/>
<dbReference type="RefSeq" id="WP_344474351.1">
    <property type="nucleotide sequence ID" value="NZ_BAAASB010000004.1"/>
</dbReference>
<sequence>MSPAVPTVPALPAVPSALDRLAPAPGGLTVGVELPLDNDWSPQGGHRAESDGRPSGVPDMRRHGELAVLADRLGFAALWLRDVPLWEPGFGDAGQVFDPFPYLGYLSGVTRDILLGTAAIALPLRHPLHVAKMAATVDRLSGGRLLLGIASGDRPFEYPLFGLEHARRGEAVREAVEVLRDAWESARSKDVEGSVRVLPATVQRAVPLIMAGRGRQSPEWLAAHTDGHFTYHRPGPEMRPVAQSWHDTCGPDRWRPLLTTMLVDLTDDPDTPARPIRFGARLGRNTLIDYLADLEKAQVSHVALNFRLSRRPVDDALAEIAEYVLPGFPAAGTAPGRTAGTS</sequence>
<dbReference type="PANTHER" id="PTHR30011">
    <property type="entry name" value="ALKANESULFONATE MONOOXYGENASE-RELATED"/>
    <property type="match status" value="1"/>
</dbReference>